<proteinExistence type="predicted"/>
<dbReference type="AlphaFoldDB" id="A0A830FSI9"/>
<reference evidence="1" key="2">
    <citation type="submission" date="2020-09" db="EMBL/GenBank/DDBJ databases">
        <authorList>
            <person name="Sun Q."/>
            <person name="Ohkuma M."/>
        </authorList>
    </citation>
    <scope>NUCLEOTIDE SEQUENCE</scope>
    <source>
        <strain evidence="1">JCM 15759</strain>
    </source>
</reference>
<organism evidence="1 2">
    <name type="scientific">Haloarcula argentinensis</name>
    <dbReference type="NCBI Taxonomy" id="43776"/>
    <lineage>
        <taxon>Archaea</taxon>
        <taxon>Methanobacteriati</taxon>
        <taxon>Methanobacteriota</taxon>
        <taxon>Stenosarchaea group</taxon>
        <taxon>Halobacteria</taxon>
        <taxon>Halobacteriales</taxon>
        <taxon>Haloarculaceae</taxon>
        <taxon>Haloarcula</taxon>
    </lineage>
</organism>
<reference evidence="1" key="1">
    <citation type="journal article" date="2014" name="Int. J. Syst. Evol. Microbiol.">
        <title>Complete genome sequence of Corynebacterium casei LMG S-19264T (=DSM 44701T), isolated from a smear-ripened cheese.</title>
        <authorList>
            <consortium name="US DOE Joint Genome Institute (JGI-PGF)"/>
            <person name="Walter F."/>
            <person name="Albersmeier A."/>
            <person name="Kalinowski J."/>
            <person name="Ruckert C."/>
        </authorList>
    </citation>
    <scope>NUCLEOTIDE SEQUENCE</scope>
    <source>
        <strain evidence="1">JCM 15759</strain>
    </source>
</reference>
<dbReference type="InterPro" id="IPR036390">
    <property type="entry name" value="WH_DNA-bd_sf"/>
</dbReference>
<name>A0A830FSI9_HALAR</name>
<evidence type="ECO:0000313" key="1">
    <source>
        <dbReference type="EMBL" id="GGM26986.1"/>
    </source>
</evidence>
<protein>
    <submittedName>
        <fullName evidence="1">Uncharacterized protein</fullName>
    </submittedName>
</protein>
<gene>
    <name evidence="1" type="ORF">GCM10009006_05550</name>
</gene>
<dbReference type="Proteomes" id="UP000656367">
    <property type="component" value="Unassembled WGS sequence"/>
</dbReference>
<sequence>MAGRKPDVTDDEIVTVLRDTSEHVLSTNEVAEELPIKEKATVRRLKELHNEGRVSGKQAGRIWVWWVKSQ</sequence>
<dbReference type="SUPFAM" id="SSF46785">
    <property type="entry name" value="Winged helix' DNA-binding domain"/>
    <property type="match status" value="1"/>
</dbReference>
<dbReference type="RefSeq" id="WP_188851320.1">
    <property type="nucleotide sequence ID" value="NZ_BMON01000001.1"/>
</dbReference>
<dbReference type="OrthoDB" id="189973at2157"/>
<comment type="caution">
    <text evidence="1">The sequence shown here is derived from an EMBL/GenBank/DDBJ whole genome shotgun (WGS) entry which is preliminary data.</text>
</comment>
<accession>A0A830FSI9</accession>
<evidence type="ECO:0000313" key="2">
    <source>
        <dbReference type="Proteomes" id="UP000656367"/>
    </source>
</evidence>
<dbReference type="EMBL" id="BMON01000001">
    <property type="protein sequence ID" value="GGM26986.1"/>
    <property type="molecule type" value="Genomic_DNA"/>
</dbReference>